<name>G2Q7D9_THET4</name>
<dbReference type="SMART" id="SM00320">
    <property type="entry name" value="WD40"/>
    <property type="match status" value="7"/>
</dbReference>
<dbReference type="eggNOG" id="KOG0313">
    <property type="taxonomic scope" value="Eukaryota"/>
</dbReference>
<keyword evidence="3 7" id="KW-0853">WD repeat</keyword>
<proteinExistence type="inferred from homology"/>
<dbReference type="PANTHER" id="PTHR19855">
    <property type="entry name" value="WD40 REPEAT PROTEIN 12, 37"/>
    <property type="match status" value="1"/>
</dbReference>
<evidence type="ECO:0000256" key="3">
    <source>
        <dbReference type="ARBA" id="ARBA00022574"/>
    </source>
</evidence>
<dbReference type="InParanoid" id="G2Q7D9"/>
<protein>
    <recommendedName>
        <fullName evidence="6">Ribosome biogenesis protein YTM1</fullName>
    </recommendedName>
</protein>
<keyword evidence="2 6" id="KW-0698">rRNA processing</keyword>
<dbReference type="InterPro" id="IPR012972">
    <property type="entry name" value="NLE"/>
</dbReference>
<keyword evidence="4" id="KW-0677">Repeat</keyword>
<feature type="repeat" description="WD" evidence="7">
    <location>
        <begin position="377"/>
        <end position="419"/>
    </location>
</feature>
<dbReference type="AlphaFoldDB" id="G2Q7D9"/>
<evidence type="ECO:0000256" key="1">
    <source>
        <dbReference type="ARBA" id="ARBA00022517"/>
    </source>
</evidence>
<dbReference type="VEuPathDB" id="FungiDB:MYCTH_2302248"/>
<organism evidence="9 10">
    <name type="scientific">Thermothelomyces thermophilus (strain ATCC 42464 / BCRC 31852 / DSM 1799)</name>
    <name type="common">Sporotrichum thermophile</name>
    <dbReference type="NCBI Taxonomy" id="573729"/>
    <lineage>
        <taxon>Eukaryota</taxon>
        <taxon>Fungi</taxon>
        <taxon>Dikarya</taxon>
        <taxon>Ascomycota</taxon>
        <taxon>Pezizomycotina</taxon>
        <taxon>Sordariomycetes</taxon>
        <taxon>Sordariomycetidae</taxon>
        <taxon>Sordariales</taxon>
        <taxon>Chaetomiaceae</taxon>
        <taxon>Thermothelomyces</taxon>
    </lineage>
</organism>
<dbReference type="GO" id="GO:0000463">
    <property type="term" value="P:maturation of LSU-rRNA from tricistronic rRNA transcript (SSU-rRNA, 5.8S rRNA, LSU-rRNA)"/>
    <property type="evidence" value="ECO:0007669"/>
    <property type="project" value="UniProtKB-UniRule"/>
</dbReference>
<comment type="similarity">
    <text evidence="6">Belongs to the WD repeat WDR12/YTM1 family.</text>
</comment>
<dbReference type="InterPro" id="IPR001680">
    <property type="entry name" value="WD40_rpt"/>
</dbReference>
<dbReference type="OMA" id="DHKYVEF"/>
<dbReference type="InterPro" id="IPR020472">
    <property type="entry name" value="WD40_PAC1"/>
</dbReference>
<dbReference type="GO" id="GO:0005654">
    <property type="term" value="C:nucleoplasm"/>
    <property type="evidence" value="ECO:0007669"/>
    <property type="project" value="UniProtKB-SubCell"/>
</dbReference>
<dbReference type="PANTHER" id="PTHR19855:SF11">
    <property type="entry name" value="RIBOSOME BIOGENESIS PROTEIN WDR12"/>
    <property type="match status" value="1"/>
</dbReference>
<comment type="subunit">
    <text evidence="6">Component of the NOP7 complex, composed of ERB1, NOP7 and YTM1. Within the NOP7 complex ERB1 appears to interact directly with NOP7 and YTM1. The NOP7 complex also associates with the 66S pre-ribosome.</text>
</comment>
<evidence type="ECO:0000256" key="4">
    <source>
        <dbReference type="ARBA" id="ARBA00022737"/>
    </source>
</evidence>
<reference evidence="9 10" key="1">
    <citation type="journal article" date="2011" name="Nat. Biotechnol.">
        <title>Comparative genomic analysis of the thermophilic biomass-degrading fungi Myceliophthora thermophila and Thielavia terrestris.</title>
        <authorList>
            <person name="Berka R.M."/>
            <person name="Grigoriev I.V."/>
            <person name="Otillar R."/>
            <person name="Salamov A."/>
            <person name="Grimwood J."/>
            <person name="Reid I."/>
            <person name="Ishmael N."/>
            <person name="John T."/>
            <person name="Darmond C."/>
            <person name="Moisan M.-C."/>
            <person name="Henrissat B."/>
            <person name="Coutinho P.M."/>
            <person name="Lombard V."/>
            <person name="Natvig D.O."/>
            <person name="Lindquist E."/>
            <person name="Schmutz J."/>
            <person name="Lucas S."/>
            <person name="Harris P."/>
            <person name="Powlowski J."/>
            <person name="Bellemare A."/>
            <person name="Taylor D."/>
            <person name="Butler G."/>
            <person name="de Vries R.P."/>
            <person name="Allijn I.E."/>
            <person name="van den Brink J."/>
            <person name="Ushinsky S."/>
            <person name="Storms R."/>
            <person name="Powell A.J."/>
            <person name="Paulsen I.T."/>
            <person name="Elbourne L.D.H."/>
            <person name="Baker S.E."/>
            <person name="Magnuson J."/>
            <person name="LaBoissiere S."/>
            <person name="Clutterbuck A.J."/>
            <person name="Martinez D."/>
            <person name="Wogulis M."/>
            <person name="de Leon A.L."/>
            <person name="Rey M.W."/>
            <person name="Tsang A."/>
        </authorList>
    </citation>
    <scope>NUCLEOTIDE SEQUENCE [LARGE SCALE GENOMIC DNA]</scope>
    <source>
        <strain evidence="10">ATCC 42464 / BCRC 31852 / DSM 1799</strain>
    </source>
</reference>
<evidence type="ECO:0000313" key="9">
    <source>
        <dbReference type="EMBL" id="AEO56852.1"/>
    </source>
</evidence>
<accession>G2Q7D9</accession>
<dbReference type="FunFam" id="2.130.10.10:FF:000593">
    <property type="entry name" value="Ribosome biogenesis protein ytm1"/>
    <property type="match status" value="1"/>
</dbReference>
<dbReference type="STRING" id="573729.G2Q7D9"/>
<dbReference type="GeneID" id="11510902"/>
<feature type="repeat" description="WD" evidence="7">
    <location>
        <begin position="214"/>
        <end position="255"/>
    </location>
</feature>
<dbReference type="Gene3D" id="2.130.10.10">
    <property type="entry name" value="YVTN repeat-like/Quinoprotein amine dehydrogenase"/>
    <property type="match status" value="1"/>
</dbReference>
<dbReference type="PROSITE" id="PS00678">
    <property type="entry name" value="WD_REPEATS_1"/>
    <property type="match status" value="1"/>
</dbReference>
<evidence type="ECO:0000256" key="6">
    <source>
        <dbReference type="HAMAP-Rule" id="MF_03029"/>
    </source>
</evidence>
<comment type="subcellular location">
    <subcellularLocation>
        <location evidence="6">Nucleus</location>
        <location evidence="6">Nucleolus</location>
    </subcellularLocation>
    <subcellularLocation>
        <location evidence="6">Nucleus</location>
        <location evidence="6">Nucleoplasm</location>
    </subcellularLocation>
</comment>
<dbReference type="KEGG" id="mtm:MYCTH_2302248"/>
<dbReference type="EMBL" id="CP003003">
    <property type="protein sequence ID" value="AEO56852.1"/>
    <property type="molecule type" value="Genomic_DNA"/>
</dbReference>
<dbReference type="Pfam" id="PF00400">
    <property type="entry name" value="WD40"/>
    <property type="match status" value="4"/>
</dbReference>
<feature type="domain" description="NLE" evidence="8">
    <location>
        <begin position="13"/>
        <end position="78"/>
    </location>
</feature>
<dbReference type="HAMAP" id="MF_03029">
    <property type="entry name" value="WDR12"/>
    <property type="match status" value="1"/>
</dbReference>
<evidence type="ECO:0000313" key="10">
    <source>
        <dbReference type="Proteomes" id="UP000007322"/>
    </source>
</evidence>
<keyword evidence="1 6" id="KW-0690">Ribosome biogenesis</keyword>
<feature type="repeat" description="WD" evidence="7">
    <location>
        <begin position="166"/>
        <end position="206"/>
    </location>
</feature>
<dbReference type="PROSITE" id="PS50294">
    <property type="entry name" value="WD_REPEATS_REGION"/>
    <property type="match status" value="3"/>
</dbReference>
<dbReference type="PROSITE" id="PS50082">
    <property type="entry name" value="WD_REPEATS_2"/>
    <property type="match status" value="3"/>
</dbReference>
<dbReference type="GO" id="GO:0043021">
    <property type="term" value="F:ribonucleoprotein complex binding"/>
    <property type="evidence" value="ECO:0007669"/>
    <property type="project" value="UniProtKB-UniRule"/>
</dbReference>
<dbReference type="InterPro" id="IPR036322">
    <property type="entry name" value="WD40_repeat_dom_sf"/>
</dbReference>
<evidence type="ECO:0000256" key="2">
    <source>
        <dbReference type="ARBA" id="ARBA00022552"/>
    </source>
</evidence>
<evidence type="ECO:0000256" key="5">
    <source>
        <dbReference type="ARBA" id="ARBA00023242"/>
    </source>
</evidence>
<evidence type="ECO:0000256" key="7">
    <source>
        <dbReference type="PROSITE-ProRule" id="PRU00221"/>
    </source>
</evidence>
<dbReference type="InterPro" id="IPR019775">
    <property type="entry name" value="WD40_repeat_CS"/>
</dbReference>
<keyword evidence="10" id="KW-1185">Reference proteome</keyword>
<dbReference type="InterPro" id="IPR028599">
    <property type="entry name" value="WDR12/Ytm1"/>
</dbReference>
<dbReference type="GO" id="GO:0070545">
    <property type="term" value="C:PeBoW complex"/>
    <property type="evidence" value="ECO:0007669"/>
    <property type="project" value="TreeGrafter"/>
</dbReference>
<dbReference type="FunCoup" id="G2Q7D9">
    <property type="interactions" value="853"/>
</dbReference>
<dbReference type="GO" id="GO:0030687">
    <property type="term" value="C:preribosome, large subunit precursor"/>
    <property type="evidence" value="ECO:0007669"/>
    <property type="project" value="UniProtKB-UniRule"/>
</dbReference>
<dbReference type="Pfam" id="PF08154">
    <property type="entry name" value="NLE"/>
    <property type="match status" value="1"/>
</dbReference>
<dbReference type="SUPFAM" id="SSF50978">
    <property type="entry name" value="WD40 repeat-like"/>
    <property type="match status" value="1"/>
</dbReference>
<sequence>MDEPMADAPGAQVKVTFTTTEADLQLPESKRQLLVPADIRRYGLSRILNSESMLDTGSIPFDFLVNGSFLRTSLEDYLTSNGLSLETNLTLQYVRSLIPPVYEASFEHDDWVSAVDVLSESSPSGRWSGDSFQRGQDRILSASYDGLLRIWNASGQVVTTSPPGSHGGHTASIKAARFLTDSQLASAGMDRTVRVWKYTETDQFSGELKPTLELYGHKGSVDSLEVDGASKRILTASADGSIGFWSASKASAPEADASLLPGAHASKRRKVTSSVSAAQRGPLSLMQIHSAPASAAVFDPRDRIVAYSVSQDHTVRTIDLTTSNVVSTLTTTHPLLSLCALSRAGSASPLLAAGTAARHVTLVDPRVSTSTTSVMTLRGHTNKVVSLCPSPQNDYSLVSGAHDGTCRIWDLRSVRPATKDEGGMGSVSEPVYVIERESVKQSGRKKPVAGEGCKVFGVVWDASLGIFSAGEDKRVQVNSGKHLVAQ</sequence>
<gene>
    <name evidence="6" type="primary">YTM1</name>
    <name evidence="9" type="ORF">MYCTH_2302248</name>
</gene>
<dbReference type="GO" id="GO:0000466">
    <property type="term" value="P:maturation of 5.8S rRNA from tricistronic rRNA transcript (SSU-rRNA, 5.8S rRNA, LSU-rRNA)"/>
    <property type="evidence" value="ECO:0007669"/>
    <property type="project" value="UniProtKB-UniRule"/>
</dbReference>
<evidence type="ECO:0000259" key="8">
    <source>
        <dbReference type="Pfam" id="PF08154"/>
    </source>
</evidence>
<comment type="function">
    <text evidence="6">Component of the NOP7 complex, which is required for maturation of the 25S and 5.8S ribosomal RNAs and formation of the 60S ribosome.</text>
</comment>
<dbReference type="PRINTS" id="PR00320">
    <property type="entry name" value="GPROTEINBRPT"/>
</dbReference>
<dbReference type="HOGENOM" id="CLU_000288_57_0_1"/>
<dbReference type="Proteomes" id="UP000007322">
    <property type="component" value="Chromosome 2"/>
</dbReference>
<dbReference type="InterPro" id="IPR015943">
    <property type="entry name" value="WD40/YVTN_repeat-like_dom_sf"/>
</dbReference>
<dbReference type="RefSeq" id="XP_003662097.1">
    <property type="nucleotide sequence ID" value="XM_003662049.1"/>
</dbReference>
<dbReference type="OrthoDB" id="10251381at2759"/>
<keyword evidence="5 6" id="KW-0539">Nucleus</keyword>